<evidence type="ECO:0008006" key="4">
    <source>
        <dbReference type="Google" id="ProtNLM"/>
    </source>
</evidence>
<dbReference type="SUPFAM" id="SSF81901">
    <property type="entry name" value="HCP-like"/>
    <property type="match status" value="1"/>
</dbReference>
<dbReference type="SMART" id="SM00671">
    <property type="entry name" value="SEL1"/>
    <property type="match status" value="3"/>
</dbReference>
<name>A0A1A9RBX5_EIKCO</name>
<protein>
    <recommendedName>
        <fullName evidence="4">Sel1 repeat family protein</fullName>
    </recommendedName>
</protein>
<dbReference type="InterPro" id="IPR006597">
    <property type="entry name" value="Sel1-like"/>
</dbReference>
<reference evidence="3" key="1">
    <citation type="submission" date="2016-05" db="EMBL/GenBank/DDBJ databases">
        <title>Draft genome of Corynebacterium afermentans subsp. afermentans LCDC 88199T.</title>
        <authorList>
            <person name="Bernier A.-M."/>
            <person name="Bernard K."/>
        </authorList>
    </citation>
    <scope>NUCLEOTIDE SEQUENCE [LARGE SCALE GENOMIC DNA]</scope>
    <source>
        <strain evidence="3">NML01-0328</strain>
    </source>
</reference>
<dbReference type="PANTHER" id="PTHR43628:SF1">
    <property type="entry name" value="CHITIN SYNTHASE REGULATORY FACTOR 2-RELATED"/>
    <property type="match status" value="1"/>
</dbReference>
<comment type="caution">
    <text evidence="2">The sequence shown here is derived from an EMBL/GenBank/DDBJ whole genome shotgun (WGS) entry which is preliminary data.</text>
</comment>
<dbReference type="Proteomes" id="UP000078003">
    <property type="component" value="Unassembled WGS sequence"/>
</dbReference>
<dbReference type="EMBL" id="LXSF01000012">
    <property type="protein sequence ID" value="OAM15488.1"/>
    <property type="molecule type" value="Genomic_DNA"/>
</dbReference>
<dbReference type="Pfam" id="PF08238">
    <property type="entry name" value="Sel1"/>
    <property type="match status" value="4"/>
</dbReference>
<gene>
    <name evidence="2" type="ORF">A7P85_09965</name>
</gene>
<evidence type="ECO:0000313" key="3">
    <source>
        <dbReference type="Proteomes" id="UP000078003"/>
    </source>
</evidence>
<evidence type="ECO:0000256" key="1">
    <source>
        <dbReference type="SAM" id="Phobius"/>
    </source>
</evidence>
<dbReference type="InterPro" id="IPR052945">
    <property type="entry name" value="Mitotic_Regulator"/>
</dbReference>
<dbReference type="Gene3D" id="1.25.40.10">
    <property type="entry name" value="Tetratricopeptide repeat domain"/>
    <property type="match status" value="1"/>
</dbReference>
<dbReference type="InterPro" id="IPR011990">
    <property type="entry name" value="TPR-like_helical_dom_sf"/>
</dbReference>
<dbReference type="AlphaFoldDB" id="A0A1A9RBX5"/>
<keyword evidence="1" id="KW-0472">Membrane</keyword>
<accession>A0A1A9RBX5</accession>
<keyword evidence="1" id="KW-1133">Transmembrane helix</keyword>
<evidence type="ECO:0000313" key="2">
    <source>
        <dbReference type="EMBL" id="OAM15488.1"/>
    </source>
</evidence>
<keyword evidence="1" id="KW-0812">Transmembrane</keyword>
<dbReference type="PANTHER" id="PTHR43628">
    <property type="entry name" value="ACTIVATOR OF C KINASE PROTEIN 1-RELATED"/>
    <property type="match status" value="1"/>
</dbReference>
<dbReference type="RefSeq" id="WP_064084744.1">
    <property type="nucleotide sequence ID" value="NZ_LXSF01000012.1"/>
</dbReference>
<sequence>MRNNRRAKEEKSVGTVPVVLGVLVLGAVLWAVAGNAGVPVPGWRNEVGKPSPMLLLKARMGSVDAQYEAGRLYMRGNRWKEAVPWYEKAAAQGHAKAQNNLGVAYSEGRGVAVDKEKACRLFEQAHKQLNSRDSLENVALCNDQTGKTQNAFESYLSAAEQGSPSAMRLVGQMYDSGEGTAQSYEWAVYWYRQAVLKNDAQAMYLLASKYAQYQGVPKHEPYNAFSAYLLLQSTRVYQTPEDAQALVGLGIDEKIRAFERAMPADLRAKVAHVDVLIRREGTKSVLDSIDNLIPYQAPQTRP</sequence>
<feature type="transmembrane region" description="Helical" evidence="1">
    <location>
        <begin position="12"/>
        <end position="33"/>
    </location>
</feature>
<proteinExistence type="predicted"/>
<organism evidence="2 3">
    <name type="scientific">Eikenella corrodens</name>
    <dbReference type="NCBI Taxonomy" id="539"/>
    <lineage>
        <taxon>Bacteria</taxon>
        <taxon>Pseudomonadati</taxon>
        <taxon>Pseudomonadota</taxon>
        <taxon>Betaproteobacteria</taxon>
        <taxon>Neisseriales</taxon>
        <taxon>Neisseriaceae</taxon>
        <taxon>Eikenella</taxon>
    </lineage>
</organism>